<dbReference type="InterPro" id="IPR012337">
    <property type="entry name" value="RNaseH-like_sf"/>
</dbReference>
<dbReference type="Proteomes" id="UP000195442">
    <property type="component" value="Unassembled WGS sequence"/>
</dbReference>
<dbReference type="PANTHER" id="PTHR33258">
    <property type="entry name" value="TRANSPOSASE INSL FOR INSERTION SEQUENCE ELEMENT IS186A-RELATED"/>
    <property type="match status" value="1"/>
</dbReference>
<evidence type="ECO:0000256" key="1">
    <source>
        <dbReference type="SAM" id="Phobius"/>
    </source>
</evidence>
<evidence type="ECO:0000313" key="3">
    <source>
        <dbReference type="Proteomes" id="UP000195442"/>
    </source>
</evidence>
<proteinExistence type="predicted"/>
<dbReference type="AlphaFoldDB" id="A0A1R4H5V0"/>
<keyword evidence="1" id="KW-1133">Transmembrane helix</keyword>
<keyword evidence="1" id="KW-0472">Membrane</keyword>
<reference evidence="3" key="1">
    <citation type="submission" date="2017-02" db="EMBL/GenBank/DDBJ databases">
        <authorList>
            <person name="Daims H."/>
        </authorList>
    </citation>
    <scope>NUCLEOTIDE SEQUENCE [LARGE SCALE GENOMIC DNA]</scope>
</reference>
<sequence length="168" mass="19201">MWVKERKKARSSQNSCYCTHVVSRILSDTGEVLAEWLLLTNVTALNAATIALWYFWRWQIECFFKLLKSAGHHLESWQQESATAIAKRLLVASRACVTVWAIAADKSKEANELRVFLIKLSGRQMRHKKEFSNPALLAGLWVFLSMLEVIEAYTEDELDNTKPLLGNS</sequence>
<keyword evidence="3" id="KW-1185">Reference proteome</keyword>
<gene>
    <name evidence="2" type="ORF">CRENPOLYSF2_2320002</name>
</gene>
<dbReference type="Gene3D" id="3.90.350.10">
    <property type="entry name" value="Transposase Inhibitor Protein From Tn5, Chain A, domain 1"/>
    <property type="match status" value="1"/>
</dbReference>
<dbReference type="OrthoDB" id="5570897at2"/>
<organism evidence="2 3">
    <name type="scientific">Crenothrix polyspora</name>
    <dbReference type="NCBI Taxonomy" id="360316"/>
    <lineage>
        <taxon>Bacteria</taxon>
        <taxon>Pseudomonadati</taxon>
        <taxon>Pseudomonadota</taxon>
        <taxon>Gammaproteobacteria</taxon>
        <taxon>Methylococcales</taxon>
        <taxon>Crenotrichaceae</taxon>
        <taxon>Crenothrix</taxon>
    </lineage>
</organism>
<keyword evidence="1" id="KW-0812">Transmembrane</keyword>
<name>A0A1R4H5V0_9GAMM</name>
<feature type="transmembrane region" description="Helical" evidence="1">
    <location>
        <begin position="36"/>
        <end position="56"/>
    </location>
</feature>
<dbReference type="PANTHER" id="PTHR33258:SF1">
    <property type="entry name" value="TRANSPOSASE INSL FOR INSERTION SEQUENCE ELEMENT IS186A-RELATED"/>
    <property type="match status" value="1"/>
</dbReference>
<dbReference type="EMBL" id="FUKJ01000149">
    <property type="protein sequence ID" value="SJM91645.1"/>
    <property type="molecule type" value="Genomic_DNA"/>
</dbReference>
<dbReference type="SUPFAM" id="SSF53098">
    <property type="entry name" value="Ribonuclease H-like"/>
    <property type="match status" value="1"/>
</dbReference>
<evidence type="ECO:0000313" key="2">
    <source>
        <dbReference type="EMBL" id="SJM91645.1"/>
    </source>
</evidence>
<protein>
    <submittedName>
        <fullName evidence="2">Transposase</fullName>
    </submittedName>
</protein>
<accession>A0A1R4H5V0</accession>